<dbReference type="Proteomes" id="UP000265566">
    <property type="component" value="Chromosome 6"/>
</dbReference>
<keyword evidence="1" id="KW-0805">Transcription regulation</keyword>
<dbReference type="OrthoDB" id="1424968at2759"/>
<name>G7KKX5_MEDTR</name>
<reference evidence="6 9" key="1">
    <citation type="journal article" date="2011" name="Nature">
        <title>The Medicago genome provides insight into the evolution of rhizobial symbioses.</title>
        <authorList>
            <person name="Young N.D."/>
            <person name="Debelle F."/>
            <person name="Oldroyd G.E."/>
            <person name="Geurts R."/>
            <person name="Cannon S.B."/>
            <person name="Udvardi M.K."/>
            <person name="Benedito V.A."/>
            <person name="Mayer K.F."/>
            <person name="Gouzy J."/>
            <person name="Schoof H."/>
            <person name="Van de Peer Y."/>
            <person name="Proost S."/>
            <person name="Cook D.R."/>
            <person name="Meyers B.C."/>
            <person name="Spannagl M."/>
            <person name="Cheung F."/>
            <person name="De Mita S."/>
            <person name="Krishnakumar V."/>
            <person name="Gundlach H."/>
            <person name="Zhou S."/>
            <person name="Mudge J."/>
            <person name="Bharti A.K."/>
            <person name="Murray J.D."/>
            <person name="Naoumkina M.A."/>
            <person name="Rosen B."/>
            <person name="Silverstein K.A."/>
            <person name="Tang H."/>
            <person name="Rombauts S."/>
            <person name="Zhao P.X."/>
            <person name="Zhou P."/>
            <person name="Barbe V."/>
            <person name="Bardou P."/>
            <person name="Bechner M."/>
            <person name="Bellec A."/>
            <person name="Berger A."/>
            <person name="Berges H."/>
            <person name="Bidwell S."/>
            <person name="Bisseling T."/>
            <person name="Choisne N."/>
            <person name="Couloux A."/>
            <person name="Denny R."/>
            <person name="Deshpande S."/>
            <person name="Dai X."/>
            <person name="Doyle J.J."/>
            <person name="Dudez A.M."/>
            <person name="Farmer A.D."/>
            <person name="Fouteau S."/>
            <person name="Franken C."/>
            <person name="Gibelin C."/>
            <person name="Gish J."/>
            <person name="Goldstein S."/>
            <person name="Gonzalez A.J."/>
            <person name="Green P.J."/>
            <person name="Hallab A."/>
            <person name="Hartog M."/>
            <person name="Hua A."/>
            <person name="Humphray S.J."/>
            <person name="Jeong D.H."/>
            <person name="Jing Y."/>
            <person name="Jocker A."/>
            <person name="Kenton S.M."/>
            <person name="Kim D.J."/>
            <person name="Klee K."/>
            <person name="Lai H."/>
            <person name="Lang C."/>
            <person name="Lin S."/>
            <person name="Macmil S.L."/>
            <person name="Magdelenat G."/>
            <person name="Matthews L."/>
            <person name="McCorrison J."/>
            <person name="Monaghan E.L."/>
            <person name="Mun J.H."/>
            <person name="Najar F.Z."/>
            <person name="Nicholson C."/>
            <person name="Noirot C."/>
            <person name="O'Bleness M."/>
            <person name="Paule C.R."/>
            <person name="Poulain J."/>
            <person name="Prion F."/>
            <person name="Qin B."/>
            <person name="Qu C."/>
            <person name="Retzel E.F."/>
            <person name="Riddle C."/>
            <person name="Sallet E."/>
            <person name="Samain S."/>
            <person name="Samson N."/>
            <person name="Sanders I."/>
            <person name="Saurat O."/>
            <person name="Scarpelli C."/>
            <person name="Schiex T."/>
            <person name="Segurens B."/>
            <person name="Severin A.J."/>
            <person name="Sherrier D.J."/>
            <person name="Shi R."/>
            <person name="Sims S."/>
            <person name="Singer S.R."/>
            <person name="Sinharoy S."/>
            <person name="Sterck L."/>
            <person name="Viollet A."/>
            <person name="Wang B.B."/>
            <person name="Wang K."/>
            <person name="Wang M."/>
            <person name="Wang X."/>
            <person name="Warfsmann J."/>
            <person name="Weissenbach J."/>
            <person name="White D.D."/>
            <person name="White J.D."/>
            <person name="Wiley G.B."/>
            <person name="Wincker P."/>
            <person name="Xing Y."/>
            <person name="Yang L."/>
            <person name="Yao Z."/>
            <person name="Ying F."/>
            <person name="Zhai J."/>
            <person name="Zhou L."/>
            <person name="Zuber A."/>
            <person name="Denarie J."/>
            <person name="Dixon R.A."/>
            <person name="May G.D."/>
            <person name="Schwartz D.C."/>
            <person name="Rogers J."/>
            <person name="Quetier F."/>
            <person name="Town C.D."/>
            <person name="Roe B.A."/>
        </authorList>
    </citation>
    <scope>NUCLEOTIDE SEQUENCE [LARGE SCALE GENOMIC DNA]</scope>
    <source>
        <strain evidence="6">A17</strain>
        <strain evidence="8 9">cv. Jemalong A17</strain>
    </source>
</reference>
<dbReference type="Gene3D" id="2.170.150.80">
    <property type="entry name" value="NAC domain"/>
    <property type="match status" value="1"/>
</dbReference>
<dbReference type="AlphaFoldDB" id="G7KKX5"/>
<dbReference type="KEGG" id="mtr:11407682"/>
<evidence type="ECO:0000313" key="9">
    <source>
        <dbReference type="Proteomes" id="UP000002051"/>
    </source>
</evidence>
<keyword evidence="9" id="KW-1185">Reference proteome</keyword>
<evidence type="ECO:0000256" key="4">
    <source>
        <dbReference type="ARBA" id="ARBA00023242"/>
    </source>
</evidence>
<sequence>MMDAMEKNSRDVESDEKFELPPGFRFHPTDEELITHYLSQKVLDNSFCAIAIGEADLNKCEPWDLPWRANMGEKEWYFFCVRDRKYPTGLRTNRATCAGYWKATGKDKEIYREKILIGMKKTLVFYKGRAPKGEKTNWVMHEFRLEDTYSLRNISKRAMKEWSICRVFEKSSCGKKMDIQDLVSFNSIGKELLPPLMDSSPYNSETKATIEDSSHVTCFNEPNLIDDYQITQDNDNNIVGSFDTPMLTSSYSSNPSYDNISHVSWTPSLSHQSTQVGNSQSFDVDISSMMYNNEMFQDSYVNEEYSSDLVGHFDTGCLWNY</sequence>
<dbReference type="HOGENOM" id="CLU_035664_6_1_1"/>
<proteinExistence type="predicted"/>
<dbReference type="InterPro" id="IPR003441">
    <property type="entry name" value="NAC-dom"/>
</dbReference>
<protein>
    <submittedName>
        <fullName evidence="6">NAC transcription factor-like protein</fullName>
    </submittedName>
    <submittedName>
        <fullName evidence="7">Putative transcription factor NAM family</fullName>
    </submittedName>
</protein>
<dbReference type="STRING" id="3880.G7KKX5"/>
<evidence type="ECO:0000259" key="5">
    <source>
        <dbReference type="PROSITE" id="PS51005"/>
    </source>
</evidence>
<evidence type="ECO:0000313" key="8">
    <source>
        <dbReference type="EnsemblPlants" id="AES74746"/>
    </source>
</evidence>
<accession>G7KKX5</accession>
<dbReference type="EnsemblPlants" id="AES74746">
    <property type="protein sequence ID" value="AES74746"/>
    <property type="gene ID" value="MTR_6g012670"/>
</dbReference>
<accession>A0A0C3VTP8</accession>
<dbReference type="GO" id="GO:0000976">
    <property type="term" value="F:transcription cis-regulatory region binding"/>
    <property type="evidence" value="ECO:0007669"/>
    <property type="project" value="UniProtKB-ARBA"/>
</dbReference>
<dbReference type="Gramene" id="rna34322">
    <property type="protein sequence ID" value="RHN50071.1"/>
    <property type="gene ID" value="gene34322"/>
</dbReference>
<dbReference type="EMBL" id="PSQE01000006">
    <property type="protein sequence ID" value="RHN50071.1"/>
    <property type="molecule type" value="Genomic_DNA"/>
</dbReference>
<feature type="domain" description="NAC" evidence="5">
    <location>
        <begin position="20"/>
        <end position="170"/>
    </location>
</feature>
<evidence type="ECO:0000313" key="7">
    <source>
        <dbReference type="EMBL" id="RHN50071.1"/>
    </source>
</evidence>
<evidence type="ECO:0000313" key="6">
    <source>
        <dbReference type="EMBL" id="AES74746.2"/>
    </source>
</evidence>
<dbReference type="eggNOG" id="ENOG502QR2M">
    <property type="taxonomic scope" value="Eukaryota"/>
</dbReference>
<reference evidence="7" key="4">
    <citation type="journal article" date="2018" name="Nat. Plants">
        <title>Whole-genome landscape of Medicago truncatula symbiotic genes.</title>
        <authorList>
            <person name="Pecrix Y."/>
            <person name="Gamas P."/>
            <person name="Carrere S."/>
        </authorList>
    </citation>
    <scope>NUCLEOTIDE SEQUENCE</scope>
    <source>
        <tissue evidence="7">Leaves</tissue>
    </source>
</reference>
<dbReference type="PANTHER" id="PTHR31744">
    <property type="entry name" value="PROTEIN CUP-SHAPED COTYLEDON 2-RELATED"/>
    <property type="match status" value="1"/>
</dbReference>
<keyword evidence="2" id="KW-0238">DNA-binding</keyword>
<dbReference type="FunFam" id="2.170.150.80:FF:000006">
    <property type="entry name" value="NAC domain-containing protein 100-like"/>
    <property type="match status" value="1"/>
</dbReference>
<dbReference type="Pfam" id="PF02365">
    <property type="entry name" value="NAM"/>
    <property type="match status" value="1"/>
</dbReference>
<dbReference type="GO" id="GO:0006355">
    <property type="term" value="P:regulation of DNA-templated transcription"/>
    <property type="evidence" value="ECO:0007669"/>
    <property type="project" value="InterPro"/>
</dbReference>
<reference evidence="6 9" key="2">
    <citation type="journal article" date="2014" name="BMC Genomics">
        <title>An improved genome release (version Mt4.0) for the model legume Medicago truncatula.</title>
        <authorList>
            <person name="Tang H."/>
            <person name="Krishnakumar V."/>
            <person name="Bidwell S."/>
            <person name="Rosen B."/>
            <person name="Chan A."/>
            <person name="Zhou S."/>
            <person name="Gentzbittel L."/>
            <person name="Childs K.L."/>
            <person name="Yandell M."/>
            <person name="Gundlach H."/>
            <person name="Mayer K.F."/>
            <person name="Schwartz D.C."/>
            <person name="Town C.D."/>
        </authorList>
    </citation>
    <scope>GENOME REANNOTATION</scope>
    <source>
        <strain evidence="8 9">cv. Jemalong A17</strain>
    </source>
</reference>
<dbReference type="InterPro" id="IPR036093">
    <property type="entry name" value="NAC_dom_sf"/>
</dbReference>
<evidence type="ECO:0000256" key="3">
    <source>
        <dbReference type="ARBA" id="ARBA00023163"/>
    </source>
</evidence>
<organism evidence="6 9">
    <name type="scientific">Medicago truncatula</name>
    <name type="common">Barrel medic</name>
    <name type="synonym">Medicago tribuloides</name>
    <dbReference type="NCBI Taxonomy" id="3880"/>
    <lineage>
        <taxon>Eukaryota</taxon>
        <taxon>Viridiplantae</taxon>
        <taxon>Streptophyta</taxon>
        <taxon>Embryophyta</taxon>
        <taxon>Tracheophyta</taxon>
        <taxon>Spermatophyta</taxon>
        <taxon>Magnoliopsida</taxon>
        <taxon>eudicotyledons</taxon>
        <taxon>Gunneridae</taxon>
        <taxon>Pentapetalae</taxon>
        <taxon>rosids</taxon>
        <taxon>fabids</taxon>
        <taxon>Fabales</taxon>
        <taxon>Fabaceae</taxon>
        <taxon>Papilionoideae</taxon>
        <taxon>50 kb inversion clade</taxon>
        <taxon>NPAAA clade</taxon>
        <taxon>Hologalegina</taxon>
        <taxon>IRL clade</taxon>
        <taxon>Trifolieae</taxon>
        <taxon>Medicago</taxon>
    </lineage>
</organism>
<evidence type="ECO:0000256" key="2">
    <source>
        <dbReference type="ARBA" id="ARBA00023125"/>
    </source>
</evidence>
<dbReference type="EMBL" id="CM001222">
    <property type="protein sequence ID" value="AES74746.2"/>
    <property type="molecule type" value="Genomic_DNA"/>
</dbReference>
<evidence type="ECO:0000256" key="1">
    <source>
        <dbReference type="ARBA" id="ARBA00023015"/>
    </source>
</evidence>
<reference evidence="8" key="3">
    <citation type="submission" date="2015-04" db="UniProtKB">
        <authorList>
            <consortium name="EnsemblPlants"/>
        </authorList>
    </citation>
    <scope>IDENTIFICATION</scope>
    <source>
        <strain evidence="8">cv. Jemalong A17</strain>
    </source>
</reference>
<dbReference type="PaxDb" id="3880-AES74746"/>
<dbReference type="Proteomes" id="UP000002051">
    <property type="component" value="Chromosome 6"/>
</dbReference>
<keyword evidence="4" id="KW-0539">Nucleus</keyword>
<dbReference type="PANTHER" id="PTHR31744:SF219">
    <property type="entry name" value="NAC DOMAIN-CONTAINING PROTEIN 4"/>
    <property type="match status" value="1"/>
</dbReference>
<keyword evidence="3" id="KW-0804">Transcription</keyword>
<gene>
    <name evidence="8" type="primary">11407682</name>
    <name evidence="6" type="ordered locus">MTR_6g012670</name>
    <name evidence="7" type="ORF">MtrunA17_Chr6g0453451</name>
</gene>
<dbReference type="PROSITE" id="PS51005">
    <property type="entry name" value="NAC"/>
    <property type="match status" value="1"/>
</dbReference>
<dbReference type="SUPFAM" id="SSF101941">
    <property type="entry name" value="NAC domain"/>
    <property type="match status" value="1"/>
</dbReference>